<sequence length="608" mass="69866">MPEEQWRDELQEYALLVEAVSSGDRSKVVKLFGDYILRKKAAEAIEEAEAEIEAEAAVENEYVDEEDNQRDLNEDDHEEGLDSGEAYEEDYTAEDYENHYDEDEPGAHERTPGKRVTFADDEGGGGEDEEEYYDDEGNPLYDDQGNGYGDPDNGYYEEEYNPDGYVGGEKTIPYMSGALSSEHNESNEYDQGTYGEGFDYDDNTQSYDQGDQFENANIQDMGHQEQYQDYYGSSNVAGGYEGNGYHDSAQVEGFYDYDVNQQDGGEWSSAVNENERVTDDEVQDNGMNNNNYEFDNSYNEEVPNFQADELNELNGLMNRLQLTMNAHEYDGGEERQGQDYAENGYPEYELGVHKGNSTGLGDTHQQSPYPDHEEESVRKRSIAVLPPYADNEEGRSSNNPSSAQPRDLVYEESIDDKDIDDFDFWDDGPANQANVQGCLEDLDWVQEQLWDDSLNKDLSRRRDNIALDNEDLEEYDEDYNDEEGYDEGNHDGNSLSQTDSTERVWVDSVRPHYDADTAPFPGFHRTISNDQVLPYAILPGDRFDTNMRRDPIEEVNPTYNVFDTGQRFYDHYSDNREDRKRDPKRRNQRGTLHPMSLVDKFRERLYAN</sequence>
<accession>A0AAV9NTJ1</accession>
<feature type="compositionally biased region" description="Basic and acidic residues" evidence="1">
    <location>
        <begin position="568"/>
        <end position="581"/>
    </location>
</feature>
<feature type="region of interest" description="Disordered" evidence="1">
    <location>
        <begin position="469"/>
        <end position="500"/>
    </location>
</feature>
<dbReference type="GeneID" id="89968273"/>
<feature type="compositionally biased region" description="Acidic residues" evidence="1">
    <location>
        <begin position="119"/>
        <end position="137"/>
    </location>
</feature>
<evidence type="ECO:0000313" key="2">
    <source>
        <dbReference type="EMBL" id="KAK5064218.1"/>
    </source>
</evidence>
<feature type="compositionally biased region" description="Acidic residues" evidence="1">
    <location>
        <begin position="469"/>
        <end position="486"/>
    </location>
</feature>
<dbReference type="Proteomes" id="UP001358417">
    <property type="component" value="Unassembled WGS sequence"/>
</dbReference>
<evidence type="ECO:0000313" key="3">
    <source>
        <dbReference type="Proteomes" id="UP001358417"/>
    </source>
</evidence>
<name>A0AAV9NTJ1_9EURO</name>
<organism evidence="2 3">
    <name type="scientific">Exophiala bonariae</name>
    <dbReference type="NCBI Taxonomy" id="1690606"/>
    <lineage>
        <taxon>Eukaryota</taxon>
        <taxon>Fungi</taxon>
        <taxon>Dikarya</taxon>
        <taxon>Ascomycota</taxon>
        <taxon>Pezizomycotina</taxon>
        <taxon>Eurotiomycetes</taxon>
        <taxon>Chaetothyriomycetidae</taxon>
        <taxon>Chaetothyriales</taxon>
        <taxon>Herpotrichiellaceae</taxon>
        <taxon>Exophiala</taxon>
    </lineage>
</organism>
<proteinExistence type="predicted"/>
<evidence type="ECO:0000256" key="1">
    <source>
        <dbReference type="SAM" id="MobiDB-lite"/>
    </source>
</evidence>
<feature type="region of interest" description="Disordered" evidence="1">
    <location>
        <begin position="55"/>
        <end position="210"/>
    </location>
</feature>
<reference evidence="2 3" key="1">
    <citation type="submission" date="2023-08" db="EMBL/GenBank/DDBJ databases">
        <title>Black Yeasts Isolated from many extreme environments.</title>
        <authorList>
            <person name="Coleine C."/>
            <person name="Stajich J.E."/>
            <person name="Selbmann L."/>
        </authorList>
    </citation>
    <scope>NUCLEOTIDE SEQUENCE [LARGE SCALE GENOMIC DNA]</scope>
    <source>
        <strain evidence="2 3">CCFEE 5792</strain>
    </source>
</reference>
<feature type="region of interest" description="Disordered" evidence="1">
    <location>
        <begin position="348"/>
        <end position="378"/>
    </location>
</feature>
<dbReference type="AlphaFoldDB" id="A0AAV9NTJ1"/>
<feature type="region of interest" description="Disordered" evidence="1">
    <location>
        <begin position="566"/>
        <end position="593"/>
    </location>
</feature>
<protein>
    <submittedName>
        <fullName evidence="2">Uncharacterized protein</fullName>
    </submittedName>
</protein>
<dbReference type="RefSeq" id="XP_064711542.1">
    <property type="nucleotide sequence ID" value="XM_064843682.1"/>
</dbReference>
<feature type="compositionally biased region" description="Low complexity" evidence="1">
    <location>
        <begin position="141"/>
        <end position="154"/>
    </location>
</feature>
<feature type="compositionally biased region" description="Polar residues" evidence="1">
    <location>
        <begin position="355"/>
        <end position="368"/>
    </location>
</feature>
<comment type="caution">
    <text evidence="2">The sequence shown here is derived from an EMBL/GenBank/DDBJ whole genome shotgun (WGS) entry which is preliminary data.</text>
</comment>
<keyword evidence="3" id="KW-1185">Reference proteome</keyword>
<gene>
    <name evidence="2" type="ORF">LTR84_000051</name>
</gene>
<feature type="compositionally biased region" description="Acidic residues" evidence="1">
    <location>
        <begin position="55"/>
        <end position="104"/>
    </location>
</feature>
<dbReference type="EMBL" id="JAVRRD010000001">
    <property type="protein sequence ID" value="KAK5064218.1"/>
    <property type="molecule type" value="Genomic_DNA"/>
</dbReference>